<gene>
    <name evidence="7" type="ORF">SAMN05421738_11066</name>
</gene>
<evidence type="ECO:0000256" key="5">
    <source>
        <dbReference type="SAM" id="Phobius"/>
    </source>
</evidence>
<sequence length="349" mass="39202">MATKQVTKGEMRMNRTLSVLAWIFILIGFGTMCWFYFFSSSHVSTNDAQVRQYITPVSSKVSGFIDKINFEENQFVHKGDTLVVIDNREFKNKVDIAEANLESTAQSVATYETAVDTKASNVNIIDANIEAAKIEVWRTEKDYVRFRNLVKEDAATLQQFEEVEAKYKQANASLSALQQERLSVNIGTNAEQTKVAPAKTQILQREAQLNDAKLTMSYIYVIAPYDGWVGTKNIQVGQLIKEGQALVQVVSKEKWIVANFKETQLGEIDVNKDIKIVADAYSDIKFIGRVESLSPASGSEFSLVKPDNATGNFVKIEQRFPVKIILKNTKDLDKLRTGMNVSISTEKLE</sequence>
<dbReference type="Gene3D" id="1.10.287.470">
    <property type="entry name" value="Helix hairpin bin"/>
    <property type="match status" value="1"/>
</dbReference>
<name>A0A1I4Y119_9FLAO</name>
<dbReference type="Proteomes" id="UP000199149">
    <property type="component" value="Unassembled WGS sequence"/>
</dbReference>
<proteinExistence type="predicted"/>
<evidence type="ECO:0000256" key="2">
    <source>
        <dbReference type="ARBA" id="ARBA00022692"/>
    </source>
</evidence>
<keyword evidence="3 5" id="KW-1133">Transmembrane helix</keyword>
<evidence type="ECO:0000256" key="3">
    <source>
        <dbReference type="ARBA" id="ARBA00022989"/>
    </source>
</evidence>
<dbReference type="Gene3D" id="2.40.30.170">
    <property type="match status" value="1"/>
</dbReference>
<keyword evidence="2 5" id="KW-0812">Transmembrane</keyword>
<dbReference type="InterPro" id="IPR058625">
    <property type="entry name" value="MdtA-like_BSH"/>
</dbReference>
<keyword evidence="8" id="KW-1185">Reference proteome</keyword>
<dbReference type="Gene3D" id="2.40.50.100">
    <property type="match status" value="1"/>
</dbReference>
<evidence type="ECO:0000259" key="6">
    <source>
        <dbReference type="Pfam" id="PF25917"/>
    </source>
</evidence>
<evidence type="ECO:0000313" key="7">
    <source>
        <dbReference type="EMBL" id="SFN31818.1"/>
    </source>
</evidence>
<dbReference type="PANTHER" id="PTHR30386">
    <property type="entry name" value="MEMBRANE FUSION SUBUNIT OF EMRAB-TOLC MULTIDRUG EFFLUX PUMP"/>
    <property type="match status" value="1"/>
</dbReference>
<protein>
    <submittedName>
        <fullName evidence="7">Membrane fusion protein, multidrug efflux system</fullName>
    </submittedName>
</protein>
<comment type="subcellular location">
    <subcellularLocation>
        <location evidence="1">Membrane</location>
        <topology evidence="1">Single-pass membrane protein</topology>
    </subcellularLocation>
</comment>
<feature type="transmembrane region" description="Helical" evidence="5">
    <location>
        <begin position="20"/>
        <end position="38"/>
    </location>
</feature>
<dbReference type="STRING" id="684065.SAMN05421738_11066"/>
<evidence type="ECO:0000256" key="4">
    <source>
        <dbReference type="ARBA" id="ARBA00023136"/>
    </source>
</evidence>
<reference evidence="8" key="1">
    <citation type="submission" date="2016-10" db="EMBL/GenBank/DDBJ databases">
        <authorList>
            <person name="Varghese N."/>
            <person name="Submissions S."/>
        </authorList>
    </citation>
    <scope>NUCLEOTIDE SEQUENCE [LARGE SCALE GENOMIC DNA]</scope>
    <source>
        <strain evidence="8">XJ109</strain>
    </source>
</reference>
<dbReference type="SUPFAM" id="SSF111369">
    <property type="entry name" value="HlyD-like secretion proteins"/>
    <property type="match status" value="2"/>
</dbReference>
<evidence type="ECO:0000313" key="8">
    <source>
        <dbReference type="Proteomes" id="UP000199149"/>
    </source>
</evidence>
<dbReference type="Pfam" id="PF25917">
    <property type="entry name" value="BSH_RND"/>
    <property type="match status" value="1"/>
</dbReference>
<organism evidence="7 8">
    <name type="scientific">Algoriella xinjiangensis</name>
    <dbReference type="NCBI Taxonomy" id="684065"/>
    <lineage>
        <taxon>Bacteria</taxon>
        <taxon>Pseudomonadati</taxon>
        <taxon>Bacteroidota</taxon>
        <taxon>Flavobacteriia</taxon>
        <taxon>Flavobacteriales</taxon>
        <taxon>Weeksellaceae</taxon>
        <taxon>Algoriella</taxon>
    </lineage>
</organism>
<accession>A0A1I4Y119</accession>
<dbReference type="EMBL" id="FOUZ01000010">
    <property type="protein sequence ID" value="SFN31818.1"/>
    <property type="molecule type" value="Genomic_DNA"/>
</dbReference>
<dbReference type="InterPro" id="IPR050739">
    <property type="entry name" value="MFP"/>
</dbReference>
<dbReference type="OrthoDB" id="9811754at2"/>
<evidence type="ECO:0000256" key="1">
    <source>
        <dbReference type="ARBA" id="ARBA00004167"/>
    </source>
</evidence>
<keyword evidence="4 5" id="KW-0472">Membrane</keyword>
<feature type="domain" description="Multidrug resistance protein MdtA-like barrel-sandwich hybrid" evidence="6">
    <location>
        <begin position="57"/>
        <end position="250"/>
    </location>
</feature>
<dbReference type="GO" id="GO:0016020">
    <property type="term" value="C:membrane"/>
    <property type="evidence" value="ECO:0007669"/>
    <property type="project" value="UniProtKB-SubCell"/>
</dbReference>
<dbReference type="RefSeq" id="WP_092908638.1">
    <property type="nucleotide sequence ID" value="NZ_FOUZ01000010.1"/>
</dbReference>
<dbReference type="PANTHER" id="PTHR30386:SF26">
    <property type="entry name" value="TRANSPORT PROTEIN COMB"/>
    <property type="match status" value="1"/>
</dbReference>
<dbReference type="GO" id="GO:0055085">
    <property type="term" value="P:transmembrane transport"/>
    <property type="evidence" value="ECO:0007669"/>
    <property type="project" value="InterPro"/>
</dbReference>
<dbReference type="AlphaFoldDB" id="A0A1I4Y119"/>